<organism evidence="9 10">
    <name type="scientific">Pseudomonas taeanensis MS-3</name>
    <dbReference type="NCBI Taxonomy" id="1395571"/>
    <lineage>
        <taxon>Bacteria</taxon>
        <taxon>Pseudomonadati</taxon>
        <taxon>Pseudomonadota</taxon>
        <taxon>Gammaproteobacteria</taxon>
        <taxon>Pseudomonadales</taxon>
        <taxon>Pseudomonadaceae</taxon>
        <taxon>Pseudomonas</taxon>
    </lineage>
</organism>
<evidence type="ECO:0000256" key="5">
    <source>
        <dbReference type="ARBA" id="ARBA00023004"/>
    </source>
</evidence>
<keyword evidence="7" id="KW-0732">Signal</keyword>
<gene>
    <name evidence="9" type="ORF">TMS3_0115190</name>
</gene>
<proteinExistence type="predicted"/>
<dbReference type="AlphaFoldDB" id="A0A0A1YID7"/>
<dbReference type="GO" id="GO:0020037">
    <property type="term" value="F:heme binding"/>
    <property type="evidence" value="ECO:0007669"/>
    <property type="project" value="InterPro"/>
</dbReference>
<dbReference type="OrthoDB" id="188778at2"/>
<keyword evidence="10" id="KW-1185">Reference proteome</keyword>
<accession>A0A0A1YID7</accession>
<reference evidence="9 10" key="1">
    <citation type="journal article" date="2014" name="Genome Announc.">
        <title>Draft Genome Sequence of Petroleum Oil-Degrading Marine Bacterium Pseudomonas taeanensis Strain MS-3, Isolated from a Crude Oil-Contaminated Seashore.</title>
        <authorList>
            <person name="Lee S.Y."/>
            <person name="Kim S.H."/>
            <person name="Lee D.G."/>
            <person name="Shin S."/>
            <person name="Yun S.H."/>
            <person name="Choi C.W."/>
            <person name="Chung Y.H."/>
            <person name="Choi J.S."/>
            <person name="Kahng H.Y."/>
            <person name="Kim S.I."/>
        </authorList>
    </citation>
    <scope>NUCLEOTIDE SEQUENCE [LARGE SCALE GENOMIC DNA]</scope>
    <source>
        <strain evidence="9 10">MS-3</strain>
    </source>
</reference>
<keyword evidence="4" id="KW-0249">Electron transport</keyword>
<dbReference type="Pfam" id="PF00034">
    <property type="entry name" value="Cytochrom_C"/>
    <property type="match status" value="1"/>
</dbReference>
<protein>
    <recommendedName>
        <fullName evidence="8">Cytochrome c domain-containing protein</fullName>
    </recommendedName>
</protein>
<dbReference type="Gene3D" id="1.10.760.10">
    <property type="entry name" value="Cytochrome c-like domain"/>
    <property type="match status" value="1"/>
</dbReference>
<evidence type="ECO:0000256" key="3">
    <source>
        <dbReference type="ARBA" id="ARBA00022723"/>
    </source>
</evidence>
<feature type="domain" description="Cytochrome c" evidence="8">
    <location>
        <begin position="31"/>
        <end position="107"/>
    </location>
</feature>
<dbReference type="STRING" id="1395571.TMS3_0115190"/>
<keyword evidence="1" id="KW-0813">Transport</keyword>
<comment type="caution">
    <text evidence="9">The sequence shown here is derived from an EMBL/GenBank/DDBJ whole genome shotgun (WGS) entry which is preliminary data.</text>
</comment>
<evidence type="ECO:0000313" key="10">
    <source>
        <dbReference type="Proteomes" id="UP000030063"/>
    </source>
</evidence>
<evidence type="ECO:0000256" key="1">
    <source>
        <dbReference type="ARBA" id="ARBA00022448"/>
    </source>
</evidence>
<evidence type="ECO:0000313" key="9">
    <source>
        <dbReference type="EMBL" id="KFX68831.1"/>
    </source>
</evidence>
<name>A0A0A1YID7_9PSED</name>
<dbReference type="PROSITE" id="PS51007">
    <property type="entry name" value="CYTC"/>
    <property type="match status" value="1"/>
</dbReference>
<keyword evidence="2 6" id="KW-0349">Heme</keyword>
<dbReference type="InterPro" id="IPR050597">
    <property type="entry name" value="Cytochrome_c_Oxidase_Subunit"/>
</dbReference>
<dbReference type="PANTHER" id="PTHR33751">
    <property type="entry name" value="CBB3-TYPE CYTOCHROME C OXIDASE SUBUNIT FIXP"/>
    <property type="match status" value="1"/>
</dbReference>
<evidence type="ECO:0000256" key="7">
    <source>
        <dbReference type="SAM" id="SignalP"/>
    </source>
</evidence>
<dbReference type="EMBL" id="AWSQ01000004">
    <property type="protein sequence ID" value="KFX68831.1"/>
    <property type="molecule type" value="Genomic_DNA"/>
</dbReference>
<evidence type="ECO:0000256" key="6">
    <source>
        <dbReference type="PROSITE-ProRule" id="PRU00433"/>
    </source>
</evidence>
<sequence length="119" mass="12886">MKHLATPLIAFTLLAAGSAPAWAAEHTDPSAEPPAGRLLATQCFQCHGTNGQSQSEIDSIDDESAEDLLEELLEMKASRKVTVMNQQAKAYSDAELRLIADYLGRTGGNDDDHDDRDDD</sequence>
<dbReference type="InterPro" id="IPR036909">
    <property type="entry name" value="Cyt_c-like_dom_sf"/>
</dbReference>
<keyword evidence="5 6" id="KW-0408">Iron</keyword>
<evidence type="ECO:0000256" key="2">
    <source>
        <dbReference type="ARBA" id="ARBA00022617"/>
    </source>
</evidence>
<evidence type="ECO:0000256" key="4">
    <source>
        <dbReference type="ARBA" id="ARBA00022982"/>
    </source>
</evidence>
<dbReference type="SUPFAM" id="SSF46626">
    <property type="entry name" value="Cytochrome c"/>
    <property type="match status" value="1"/>
</dbReference>
<feature type="chain" id="PRO_5001996098" description="Cytochrome c domain-containing protein" evidence="7">
    <location>
        <begin position="24"/>
        <end position="119"/>
    </location>
</feature>
<dbReference type="GO" id="GO:0009055">
    <property type="term" value="F:electron transfer activity"/>
    <property type="evidence" value="ECO:0007669"/>
    <property type="project" value="InterPro"/>
</dbReference>
<dbReference type="eggNOG" id="COG2863">
    <property type="taxonomic scope" value="Bacteria"/>
</dbReference>
<dbReference type="RefSeq" id="WP_025166058.1">
    <property type="nucleotide sequence ID" value="NZ_AWSQ01000004.1"/>
</dbReference>
<dbReference type="InterPro" id="IPR009056">
    <property type="entry name" value="Cyt_c-like_dom"/>
</dbReference>
<dbReference type="PANTHER" id="PTHR33751:SF9">
    <property type="entry name" value="CYTOCHROME C4"/>
    <property type="match status" value="1"/>
</dbReference>
<keyword evidence="3 6" id="KW-0479">Metal-binding</keyword>
<feature type="signal peptide" evidence="7">
    <location>
        <begin position="1"/>
        <end position="23"/>
    </location>
</feature>
<dbReference type="Proteomes" id="UP000030063">
    <property type="component" value="Unassembled WGS sequence"/>
</dbReference>
<evidence type="ECO:0000259" key="8">
    <source>
        <dbReference type="PROSITE" id="PS51007"/>
    </source>
</evidence>
<dbReference type="GO" id="GO:0046872">
    <property type="term" value="F:metal ion binding"/>
    <property type="evidence" value="ECO:0007669"/>
    <property type="project" value="UniProtKB-KW"/>
</dbReference>